<gene>
    <name evidence="1" type="ORF">LCGC14_1249990</name>
</gene>
<accession>A0A0F9L727</accession>
<sequence length="62" mass="6836">YTASGIDTTDMNRFVFTVVGNGAEIYDLEGNPISSSEFNIYDILPGFAYPGVFVHVEVKEVE</sequence>
<evidence type="ECO:0000313" key="1">
    <source>
        <dbReference type="EMBL" id="KKM89303.1"/>
    </source>
</evidence>
<dbReference type="AlphaFoldDB" id="A0A0F9L727"/>
<protein>
    <submittedName>
        <fullName evidence="1">Uncharacterized protein</fullName>
    </submittedName>
</protein>
<feature type="non-terminal residue" evidence="1">
    <location>
        <position position="1"/>
    </location>
</feature>
<organism evidence="1">
    <name type="scientific">marine sediment metagenome</name>
    <dbReference type="NCBI Taxonomy" id="412755"/>
    <lineage>
        <taxon>unclassified sequences</taxon>
        <taxon>metagenomes</taxon>
        <taxon>ecological metagenomes</taxon>
    </lineage>
</organism>
<name>A0A0F9L727_9ZZZZ</name>
<comment type="caution">
    <text evidence="1">The sequence shown here is derived from an EMBL/GenBank/DDBJ whole genome shotgun (WGS) entry which is preliminary data.</text>
</comment>
<proteinExistence type="predicted"/>
<dbReference type="EMBL" id="LAZR01006837">
    <property type="protein sequence ID" value="KKM89303.1"/>
    <property type="molecule type" value="Genomic_DNA"/>
</dbReference>
<reference evidence="1" key="1">
    <citation type="journal article" date="2015" name="Nature">
        <title>Complex archaea that bridge the gap between prokaryotes and eukaryotes.</title>
        <authorList>
            <person name="Spang A."/>
            <person name="Saw J.H."/>
            <person name="Jorgensen S.L."/>
            <person name="Zaremba-Niedzwiedzka K."/>
            <person name="Martijn J."/>
            <person name="Lind A.E."/>
            <person name="van Eijk R."/>
            <person name="Schleper C."/>
            <person name="Guy L."/>
            <person name="Ettema T.J."/>
        </authorList>
    </citation>
    <scope>NUCLEOTIDE SEQUENCE</scope>
</reference>